<evidence type="ECO:0000313" key="1">
    <source>
        <dbReference type="EMBL" id="GAK65072.1"/>
    </source>
</evidence>
<dbReference type="PROSITE" id="PS51745">
    <property type="entry name" value="PB1"/>
    <property type="match status" value="1"/>
</dbReference>
<dbReference type="OrthoDB" id="1594986at2759"/>
<dbReference type="SMART" id="SM00666">
    <property type="entry name" value="PB1"/>
    <property type="match status" value="1"/>
</dbReference>
<accession>A0A081CEH6</accession>
<dbReference type="Pfam" id="PF00564">
    <property type="entry name" value="PB1"/>
    <property type="match status" value="1"/>
</dbReference>
<dbReference type="GO" id="GO:0031106">
    <property type="term" value="P:septin ring organization"/>
    <property type="evidence" value="ECO:0007669"/>
    <property type="project" value="TreeGrafter"/>
</dbReference>
<dbReference type="HOGENOM" id="CLU_007879_0_0_1"/>
<dbReference type="GO" id="GO:0005737">
    <property type="term" value="C:cytoplasm"/>
    <property type="evidence" value="ECO:0007669"/>
    <property type="project" value="TreeGrafter"/>
</dbReference>
<dbReference type="InterPro" id="IPR053026">
    <property type="entry name" value="CDC42_GEF"/>
</dbReference>
<dbReference type="AlphaFoldDB" id="A0A081CEH6"/>
<dbReference type="Proteomes" id="UP000053758">
    <property type="component" value="Unassembled WGS sequence"/>
</dbReference>
<dbReference type="PROSITE" id="PS50003">
    <property type="entry name" value="PH_DOMAIN"/>
    <property type="match status" value="1"/>
</dbReference>
<dbReference type="GO" id="GO:0005085">
    <property type="term" value="F:guanyl-nucleotide exchange factor activity"/>
    <property type="evidence" value="ECO:0007669"/>
    <property type="project" value="InterPro"/>
</dbReference>
<dbReference type="CDD" id="cd05992">
    <property type="entry name" value="PB1"/>
    <property type="match status" value="1"/>
</dbReference>
<dbReference type="Gene3D" id="1.20.900.10">
    <property type="entry name" value="Dbl homology (DH) domain"/>
    <property type="match status" value="1"/>
</dbReference>
<dbReference type="SMART" id="SM00325">
    <property type="entry name" value="RhoGEF"/>
    <property type="match status" value="1"/>
</dbReference>
<dbReference type="RefSeq" id="XP_014656859.1">
    <property type="nucleotide sequence ID" value="XM_014801373.1"/>
</dbReference>
<dbReference type="GO" id="GO:0030010">
    <property type="term" value="P:establishment of cell polarity"/>
    <property type="evidence" value="ECO:0007669"/>
    <property type="project" value="TreeGrafter"/>
</dbReference>
<dbReference type="SUPFAM" id="SSF54277">
    <property type="entry name" value="CAD &amp; PB1 domains"/>
    <property type="match status" value="1"/>
</dbReference>
<dbReference type="PROSITE" id="PS50010">
    <property type="entry name" value="DH_2"/>
    <property type="match status" value="1"/>
</dbReference>
<dbReference type="SUPFAM" id="SSF48065">
    <property type="entry name" value="DBL homology domain (DH-domain)"/>
    <property type="match status" value="1"/>
</dbReference>
<dbReference type="EMBL" id="DF830074">
    <property type="protein sequence ID" value="GAK65072.1"/>
    <property type="molecule type" value="Genomic_DNA"/>
</dbReference>
<protein>
    <submittedName>
        <fullName evidence="1">Uncharacterized protein</fullName>
    </submittedName>
</protein>
<organism evidence="1 2">
    <name type="scientific">Pseudozyma antarctica</name>
    <name type="common">Yeast</name>
    <name type="synonym">Candida antarctica</name>
    <dbReference type="NCBI Taxonomy" id="84753"/>
    <lineage>
        <taxon>Eukaryota</taxon>
        <taxon>Fungi</taxon>
        <taxon>Dikarya</taxon>
        <taxon>Basidiomycota</taxon>
        <taxon>Ustilaginomycotina</taxon>
        <taxon>Ustilaginomycetes</taxon>
        <taxon>Ustilaginales</taxon>
        <taxon>Ustilaginaceae</taxon>
        <taxon>Moesziomyces</taxon>
    </lineage>
</organism>
<dbReference type="Gene3D" id="3.10.20.90">
    <property type="entry name" value="Phosphatidylinositol 3-kinase Catalytic Subunit, Chain A, domain 1"/>
    <property type="match status" value="1"/>
</dbReference>
<dbReference type="GO" id="GO:0043332">
    <property type="term" value="C:mating projection tip"/>
    <property type="evidence" value="ECO:0007669"/>
    <property type="project" value="TreeGrafter"/>
</dbReference>
<dbReference type="PANTHER" id="PTHR47339:SF1">
    <property type="entry name" value="CELL DIVISION CONTROL PROTEIN 24"/>
    <property type="match status" value="1"/>
</dbReference>
<dbReference type="InterPro" id="IPR036872">
    <property type="entry name" value="CH_dom_sf"/>
</dbReference>
<reference evidence="2" key="1">
    <citation type="journal article" date="2014" name="Genome Announc.">
        <title>Draft Genome Sequence of the Yeast Pseudozyma antarctica Type Strain JCM10317, a Producer of the Glycolipid Biosurfactants, Mannosylerythritol Lipids.</title>
        <authorList>
            <person name="Saika A."/>
            <person name="Koike H."/>
            <person name="Hori T."/>
            <person name="Fukuoka T."/>
            <person name="Sato S."/>
            <person name="Habe H."/>
            <person name="Kitamoto D."/>
            <person name="Morita T."/>
        </authorList>
    </citation>
    <scope>NUCLEOTIDE SEQUENCE [LARGE SCALE GENOMIC DNA]</scope>
    <source>
        <strain evidence="2">JCM 10317</strain>
    </source>
</reference>
<dbReference type="InterPro" id="IPR011993">
    <property type="entry name" value="PH-like_dom_sf"/>
</dbReference>
<dbReference type="CDD" id="cd00014">
    <property type="entry name" value="CH_SF"/>
    <property type="match status" value="1"/>
</dbReference>
<dbReference type="Pfam" id="PF06395">
    <property type="entry name" value="CDC24"/>
    <property type="match status" value="1"/>
</dbReference>
<evidence type="ECO:0000313" key="2">
    <source>
        <dbReference type="Proteomes" id="UP000053758"/>
    </source>
</evidence>
<dbReference type="PANTHER" id="PTHR47339">
    <property type="entry name" value="CELL DIVISION CONTROL PROTEIN 24"/>
    <property type="match status" value="1"/>
</dbReference>
<proteinExistence type="predicted"/>
<dbReference type="GO" id="GO:0000935">
    <property type="term" value="C:division septum"/>
    <property type="evidence" value="ECO:0007669"/>
    <property type="project" value="TreeGrafter"/>
</dbReference>
<dbReference type="Gene3D" id="2.30.29.30">
    <property type="entry name" value="Pleckstrin-homology domain (PH domain)/Phosphotyrosine-binding domain (PTB)"/>
    <property type="match status" value="1"/>
</dbReference>
<keyword evidence="2" id="KW-1185">Reference proteome</keyword>
<dbReference type="GO" id="GO:0005634">
    <property type="term" value="C:nucleus"/>
    <property type="evidence" value="ECO:0007669"/>
    <property type="project" value="TreeGrafter"/>
</dbReference>
<dbReference type="Pfam" id="PF00621">
    <property type="entry name" value="RhoGEF"/>
    <property type="match status" value="1"/>
</dbReference>
<dbReference type="InterPro" id="IPR010481">
    <property type="entry name" value="Cdc24/Scd1_N"/>
</dbReference>
<dbReference type="FunFam" id="1.20.900.10:FF:000046">
    <property type="entry name" value="Related to CDC24-GTP/GDP exchange factor for Cdc42p"/>
    <property type="match status" value="1"/>
</dbReference>
<dbReference type="InterPro" id="IPR001849">
    <property type="entry name" value="PH_domain"/>
</dbReference>
<dbReference type="InterPro" id="IPR033511">
    <property type="entry name" value="Cdc24/Scd1_PH_dom"/>
</dbReference>
<dbReference type="InterPro" id="IPR000270">
    <property type="entry name" value="PB1_dom"/>
</dbReference>
<dbReference type="CDD" id="cd00160">
    <property type="entry name" value="RhoGEF"/>
    <property type="match status" value="1"/>
</dbReference>
<sequence length="1102" mass="118132">MAASASLAFRSVRKQSISSASSPAFDPSSISAASMPLSPSPLPGTNASAASSVASSSADGGIGSSLIGPGGAALMAGAPAAANTIANKQAVAGSSLYQACLNLRDRLYCVPGFGEAYLDEMSASSVTSPSTPSDPLSPTVSASSPTSPDAAPTRKSSSDPVTQLWQCFRLGSPLCALFNTLNPDVELPVNPDANRSNANACKAQVMKFIIALKEKLGWDPDDIFTVSQLYLNDTNGFVKVVRTINRLLDVLQERGLLIETNRKSDNDDIDHPSDDRAKVIRELLTTERKYVQDLEVLQNYARALAQYDILPPDTLHNLFGNLNKLVDVQRRFLICVEENVRRPPDEQHFGHVFMTMEDDFAVYEPFCANYNLALDLINQEAHNLVRLKGMPAAHGCYLDPAYELPTFMIKPVQRICKYPLLLEQLLKKTQEDAPRYQELQDGLEVMRRITDKVNETSRLQENAQLVKELEWRVEDWKGHNIKTFGLLLLSDVFLVAKSDTEREYHVYLFEKILLCCKEIAPAAQKKGAKNNSLLKQKGGTAGAGAAAGGKKAKTTLQLKGRIFINNVTGAFANSKMSSILGAPSGQHALQVWWRGDVDHESFALKCKNEEQLKLWQTAINKLIDEVNMRRQQAAAQHYSQQQQQSINMAGAGALGRRIIQTTSHFPQTPLSEMAPVNPFSALPPSGLSRTQSQASSYRYDDEDSEGQQSYYESNSGRATPAQGRYSQTGSEARERQNSLASSTDLRPRARTEDQDSSVMAQWRSHSPAVPPPMPRGLSYSSGADQHQHALRKASSSRQLRQANGVQAGYARTPRAAGVDGGAVEYLDGSSDSASSDFKYGRPRGDSVASNMSRTTSDSGAAHSRSRSASNPQMYALPPHMQGPPPPMPKVPYGAGLADHLKSANASSASLGGSGAPVAGASATPTAVPATASGVDKRFSSSSIATSESGQSGSRPQSSTAASSPVNVTNSTGSSTSSAMLRTSNLSANGARAAAAAPSAPPASAPPMTTSNSNAVKLIVNFGDDKFVVVVLTTIGFGALADKVAKKVRVCSGRPIELPLRMRYIDEDGDSVLMSDDDDVQMAFEGARRTGHVELLVTANPTA</sequence>
<dbReference type="SUPFAM" id="SSF50729">
    <property type="entry name" value="PH domain-like"/>
    <property type="match status" value="1"/>
</dbReference>
<dbReference type="Gene3D" id="1.10.418.10">
    <property type="entry name" value="Calponin-like domain"/>
    <property type="match status" value="1"/>
</dbReference>
<name>A0A081CEH6_PSEA2</name>
<dbReference type="FunFam" id="2.30.29.30:FF:000365">
    <property type="entry name" value="Related to CDC24-GTP/GDP exchange factor for Cdc42p"/>
    <property type="match status" value="1"/>
</dbReference>
<dbReference type="GeneID" id="26304155"/>
<dbReference type="InterPro" id="IPR035899">
    <property type="entry name" value="DBL_dom_sf"/>
</dbReference>
<dbReference type="CDD" id="cd13246">
    <property type="entry name" value="PH_Scd1"/>
    <property type="match status" value="1"/>
</dbReference>
<dbReference type="Pfam" id="PF15411">
    <property type="entry name" value="PH_10"/>
    <property type="match status" value="1"/>
</dbReference>
<dbReference type="InterPro" id="IPR000219">
    <property type="entry name" value="DH_dom"/>
</dbReference>
<dbReference type="InterPro" id="IPR053793">
    <property type="entry name" value="PB1-like"/>
</dbReference>
<dbReference type="SMART" id="SM00233">
    <property type="entry name" value="PH"/>
    <property type="match status" value="1"/>
</dbReference>
<gene>
    <name evidence="1" type="ORF">PAN0_007d3289</name>
</gene>